<name>A0A9D1TM45_9SPIO</name>
<protein>
    <recommendedName>
        <fullName evidence="4">DUF2232 domain-containing protein</fullName>
    </recommendedName>
</protein>
<evidence type="ECO:0000313" key="3">
    <source>
        <dbReference type="Proteomes" id="UP000823936"/>
    </source>
</evidence>
<evidence type="ECO:0008006" key="4">
    <source>
        <dbReference type="Google" id="ProtNLM"/>
    </source>
</evidence>
<comment type="caution">
    <text evidence="2">The sequence shown here is derived from an EMBL/GenBank/DDBJ whole genome shotgun (WGS) entry which is preliminary data.</text>
</comment>
<feature type="transmembrane region" description="Helical" evidence="1">
    <location>
        <begin position="72"/>
        <end position="94"/>
    </location>
</feature>
<keyword evidence="1" id="KW-0472">Membrane</keyword>
<feature type="transmembrane region" description="Helical" evidence="1">
    <location>
        <begin position="274"/>
        <end position="300"/>
    </location>
</feature>
<reference evidence="2" key="2">
    <citation type="submission" date="2021-04" db="EMBL/GenBank/DDBJ databases">
        <authorList>
            <person name="Gilroy R."/>
        </authorList>
    </citation>
    <scope>NUCLEOTIDE SEQUENCE</scope>
    <source>
        <strain evidence="2">Gambia11-129</strain>
    </source>
</reference>
<feature type="transmembrane region" description="Helical" evidence="1">
    <location>
        <begin position="213"/>
        <end position="231"/>
    </location>
</feature>
<accession>A0A9D1TM45</accession>
<feature type="transmembrane region" description="Helical" evidence="1">
    <location>
        <begin position="46"/>
        <end position="65"/>
    </location>
</feature>
<sequence>MIRAIGDEGKKALLLFFLGFILSFFSLGEVLFIIPLLLIRKYIGRAYSALSIAVVLLALCIRRFVGSADSSLSIALTIFNLYIPCTLSASGIIWLYTEGWRGGRRLLLSVLPAAIFLTSFSLYMASDTALLESFLGFYRIAFEGMLSLVLDTGALTEEFWTFFMEVLVLFVLGFFVPLILFFVCVDVFLYEYISHSKEDGFEKRAASAELDSAMIWVFIISLALLLLGRLISMSWVMTIVLFNCTVILAILYSVIGFSVLFYQIRKRSIRMRSISFFLLIALLTIVVPGINIIIISVLPITGMIENFFELRR</sequence>
<dbReference type="Proteomes" id="UP000823936">
    <property type="component" value="Unassembled WGS sequence"/>
</dbReference>
<evidence type="ECO:0000256" key="1">
    <source>
        <dbReference type="SAM" id="Phobius"/>
    </source>
</evidence>
<proteinExistence type="predicted"/>
<feature type="transmembrane region" description="Helical" evidence="1">
    <location>
        <begin position="167"/>
        <end position="192"/>
    </location>
</feature>
<dbReference type="AlphaFoldDB" id="A0A9D1TM45"/>
<gene>
    <name evidence="2" type="ORF">IAB12_00755</name>
</gene>
<keyword evidence="1" id="KW-1133">Transmembrane helix</keyword>
<feature type="transmembrane region" description="Helical" evidence="1">
    <location>
        <begin position="106"/>
        <end position="125"/>
    </location>
</feature>
<reference evidence="2" key="1">
    <citation type="journal article" date="2021" name="PeerJ">
        <title>Extensive microbial diversity within the chicken gut microbiome revealed by metagenomics and culture.</title>
        <authorList>
            <person name="Gilroy R."/>
            <person name="Ravi A."/>
            <person name="Getino M."/>
            <person name="Pursley I."/>
            <person name="Horton D.L."/>
            <person name="Alikhan N.F."/>
            <person name="Baker D."/>
            <person name="Gharbi K."/>
            <person name="Hall N."/>
            <person name="Watson M."/>
            <person name="Adriaenssens E.M."/>
            <person name="Foster-Nyarko E."/>
            <person name="Jarju S."/>
            <person name="Secka A."/>
            <person name="Antonio M."/>
            <person name="Oren A."/>
            <person name="Chaudhuri R.R."/>
            <person name="La Ragione R."/>
            <person name="Hildebrand F."/>
            <person name="Pallen M.J."/>
        </authorList>
    </citation>
    <scope>NUCLEOTIDE SEQUENCE</scope>
    <source>
        <strain evidence="2">Gambia11-129</strain>
    </source>
</reference>
<feature type="transmembrane region" description="Helical" evidence="1">
    <location>
        <begin position="237"/>
        <end position="262"/>
    </location>
</feature>
<dbReference type="EMBL" id="DXHU01000005">
    <property type="protein sequence ID" value="HIV98294.1"/>
    <property type="molecule type" value="Genomic_DNA"/>
</dbReference>
<keyword evidence="1" id="KW-0812">Transmembrane</keyword>
<feature type="transmembrane region" description="Helical" evidence="1">
    <location>
        <begin position="12"/>
        <end position="34"/>
    </location>
</feature>
<organism evidence="2 3">
    <name type="scientific">Candidatus Ornithospirochaeta avicola</name>
    <dbReference type="NCBI Taxonomy" id="2840896"/>
    <lineage>
        <taxon>Bacteria</taxon>
        <taxon>Pseudomonadati</taxon>
        <taxon>Spirochaetota</taxon>
        <taxon>Spirochaetia</taxon>
        <taxon>Spirochaetales</taxon>
        <taxon>Spirochaetaceae</taxon>
        <taxon>Spirochaetaceae incertae sedis</taxon>
        <taxon>Candidatus Ornithospirochaeta</taxon>
    </lineage>
</organism>
<evidence type="ECO:0000313" key="2">
    <source>
        <dbReference type="EMBL" id="HIV98294.1"/>
    </source>
</evidence>